<dbReference type="Pfam" id="PF13561">
    <property type="entry name" value="adh_short_C2"/>
    <property type="match status" value="1"/>
</dbReference>
<dbReference type="Gene3D" id="3.40.50.720">
    <property type="entry name" value="NAD(P)-binding Rossmann-like Domain"/>
    <property type="match status" value="1"/>
</dbReference>
<keyword evidence="2" id="KW-1185">Reference proteome</keyword>
<evidence type="ECO:0000313" key="2">
    <source>
        <dbReference type="Proteomes" id="UP001176961"/>
    </source>
</evidence>
<dbReference type="PANTHER" id="PTHR44115">
    <property type="entry name" value="PROTEIN CBG09704"/>
    <property type="match status" value="1"/>
</dbReference>
<comment type="caution">
    <text evidence="1">The sequence shown here is derived from an EMBL/GenBank/DDBJ whole genome shotgun (WGS) entry which is preliminary data.</text>
</comment>
<dbReference type="InterPro" id="IPR036291">
    <property type="entry name" value="NAD(P)-bd_dom_sf"/>
</dbReference>
<dbReference type="InterPro" id="IPR002347">
    <property type="entry name" value="SDR_fam"/>
</dbReference>
<dbReference type="PANTHER" id="PTHR44115:SF4">
    <property type="entry name" value="OXIDOREDUCTASE"/>
    <property type="match status" value="1"/>
</dbReference>
<dbReference type="Proteomes" id="UP001176961">
    <property type="component" value="Unassembled WGS sequence"/>
</dbReference>
<gene>
    <name evidence="1" type="ORF">CYNAS_LOCUS6128</name>
</gene>
<organism evidence="1 2">
    <name type="scientific">Cylicocyclus nassatus</name>
    <name type="common">Nematode worm</name>
    <dbReference type="NCBI Taxonomy" id="53992"/>
    <lineage>
        <taxon>Eukaryota</taxon>
        <taxon>Metazoa</taxon>
        <taxon>Ecdysozoa</taxon>
        <taxon>Nematoda</taxon>
        <taxon>Chromadorea</taxon>
        <taxon>Rhabditida</taxon>
        <taxon>Rhabditina</taxon>
        <taxon>Rhabditomorpha</taxon>
        <taxon>Strongyloidea</taxon>
        <taxon>Strongylidae</taxon>
        <taxon>Cylicocyclus</taxon>
    </lineage>
</organism>
<evidence type="ECO:0000313" key="1">
    <source>
        <dbReference type="EMBL" id="CAJ0594145.1"/>
    </source>
</evidence>
<reference evidence="1" key="1">
    <citation type="submission" date="2023-07" db="EMBL/GenBank/DDBJ databases">
        <authorList>
            <consortium name="CYATHOMIX"/>
        </authorList>
    </citation>
    <scope>NUCLEOTIDE SEQUENCE</scope>
    <source>
        <strain evidence="1">N/A</strain>
    </source>
</reference>
<accession>A0AA36GLA2</accession>
<proteinExistence type="predicted"/>
<name>A0AA36GLA2_CYLNA</name>
<dbReference type="AlphaFoldDB" id="A0AA36GLA2"/>
<dbReference type="SUPFAM" id="SSF51735">
    <property type="entry name" value="NAD(P)-binding Rossmann-fold domains"/>
    <property type="match status" value="1"/>
</dbReference>
<evidence type="ECO:0008006" key="3">
    <source>
        <dbReference type="Google" id="ProtNLM"/>
    </source>
</evidence>
<sequence>MFFSIVLIPGETSTSILQRHTNEKVKDMVEKLTAKSGLIPIQRVPQPEDIAQSIMFLANRNRSMYIVGHVLVIDGGASLQMPLVTEGSKIVASIIAGVPIK</sequence>
<dbReference type="EMBL" id="CATQJL010000112">
    <property type="protein sequence ID" value="CAJ0594145.1"/>
    <property type="molecule type" value="Genomic_DNA"/>
</dbReference>
<protein>
    <recommendedName>
        <fullName evidence="3">SDR family oxidoreductase</fullName>
    </recommendedName>
</protein>